<comment type="caution">
    <text evidence="1">The sequence shown here is derived from an EMBL/GenBank/DDBJ whole genome shotgun (WGS) entry which is preliminary data.</text>
</comment>
<gene>
    <name evidence="1" type="ORF">T11_18461</name>
</gene>
<reference evidence="1 2" key="1">
    <citation type="submission" date="2015-01" db="EMBL/GenBank/DDBJ databases">
        <title>Evolution of Trichinella species and genotypes.</title>
        <authorList>
            <person name="Korhonen P.K."/>
            <person name="Edoardo P."/>
            <person name="Giuseppe L.R."/>
            <person name="Gasser R.B."/>
        </authorList>
    </citation>
    <scope>NUCLEOTIDE SEQUENCE [LARGE SCALE GENOMIC DNA]</scope>
    <source>
        <strain evidence="1">ISS1029</strain>
    </source>
</reference>
<evidence type="ECO:0000313" key="1">
    <source>
        <dbReference type="EMBL" id="KRZ00165.1"/>
    </source>
</evidence>
<protein>
    <submittedName>
        <fullName evidence="1">Uncharacterized protein</fullName>
    </submittedName>
</protein>
<evidence type="ECO:0000313" key="2">
    <source>
        <dbReference type="Proteomes" id="UP000055024"/>
    </source>
</evidence>
<keyword evidence="2" id="KW-1185">Reference proteome</keyword>
<dbReference type="EMBL" id="JYDP01000558">
    <property type="protein sequence ID" value="KRZ00165.1"/>
    <property type="molecule type" value="Genomic_DNA"/>
</dbReference>
<accession>A0A0V1GPM9</accession>
<proteinExistence type="predicted"/>
<dbReference type="AlphaFoldDB" id="A0A0V1GPM9"/>
<sequence length="100" mass="11858">MHTNYQLREIADLLRYSAKFPEYCSTKTKLRVYYQYGKFYIALNCSHYNRIMIKRLRHYLDKGAFTQRATSEVFDKVAQSCAIIFCFAQLTFPSSSSHFD</sequence>
<organism evidence="1 2">
    <name type="scientific">Trichinella zimbabwensis</name>
    <dbReference type="NCBI Taxonomy" id="268475"/>
    <lineage>
        <taxon>Eukaryota</taxon>
        <taxon>Metazoa</taxon>
        <taxon>Ecdysozoa</taxon>
        <taxon>Nematoda</taxon>
        <taxon>Enoplea</taxon>
        <taxon>Dorylaimia</taxon>
        <taxon>Trichinellida</taxon>
        <taxon>Trichinellidae</taxon>
        <taxon>Trichinella</taxon>
    </lineage>
</organism>
<name>A0A0V1GPM9_9BILA</name>
<dbReference type="Proteomes" id="UP000055024">
    <property type="component" value="Unassembled WGS sequence"/>
</dbReference>